<evidence type="ECO:0000256" key="1">
    <source>
        <dbReference type="SAM" id="MobiDB-lite"/>
    </source>
</evidence>
<dbReference type="Gene3D" id="1.10.287.110">
    <property type="entry name" value="DnaJ domain"/>
    <property type="match status" value="1"/>
</dbReference>
<dbReference type="Proteomes" id="UP000187203">
    <property type="component" value="Unassembled WGS sequence"/>
</dbReference>
<gene>
    <name evidence="2" type="ORF">COLO4_27818</name>
</gene>
<reference evidence="3" key="1">
    <citation type="submission" date="2013-09" db="EMBL/GenBank/DDBJ databases">
        <title>Corchorus olitorius genome sequencing.</title>
        <authorList>
            <person name="Alam M."/>
            <person name="Haque M.S."/>
            <person name="Islam M.S."/>
            <person name="Emdad E.M."/>
            <person name="Islam M.M."/>
            <person name="Ahmed B."/>
            <person name="Halim A."/>
            <person name="Hossen Q.M.M."/>
            <person name="Hossain M.Z."/>
            <person name="Ahmed R."/>
            <person name="Khan M.M."/>
            <person name="Islam R."/>
            <person name="Rashid M.M."/>
            <person name="Khan S.A."/>
            <person name="Rahman M.S."/>
            <person name="Alam M."/>
            <person name="Yahiya A.S."/>
            <person name="Khan M.S."/>
            <person name="Azam M.S."/>
            <person name="Haque T."/>
            <person name="Lashkar M.Z.H."/>
            <person name="Akhand A.I."/>
            <person name="Morshed G."/>
            <person name="Roy S."/>
            <person name="Uddin K.S."/>
            <person name="Rabeya T."/>
            <person name="Hossain A.S."/>
            <person name="Chowdhury A."/>
            <person name="Snigdha A.R."/>
            <person name="Mortoza M.S."/>
            <person name="Matin S.A."/>
            <person name="Hoque S.M.E."/>
            <person name="Islam M.K."/>
            <person name="Roy D.K."/>
            <person name="Haider R."/>
            <person name="Moosa M.M."/>
            <person name="Elias S.M."/>
            <person name="Hasan A.M."/>
            <person name="Jahan S."/>
            <person name="Shafiuddin M."/>
            <person name="Mahmood N."/>
            <person name="Shommy N.S."/>
        </authorList>
    </citation>
    <scope>NUCLEOTIDE SEQUENCE [LARGE SCALE GENOMIC DNA]</scope>
    <source>
        <strain evidence="3">cv. O-4</strain>
    </source>
</reference>
<feature type="region of interest" description="Disordered" evidence="1">
    <location>
        <begin position="1"/>
        <end position="26"/>
    </location>
</feature>
<dbReference type="PANTHER" id="PTHR36335">
    <property type="entry name" value="CHAPERONE DNAJ-DOMAIN SUPERFAMILY PROTEIN"/>
    <property type="match status" value="1"/>
</dbReference>
<accession>A0A1R3HP76</accession>
<evidence type="ECO:0008006" key="4">
    <source>
        <dbReference type="Google" id="ProtNLM"/>
    </source>
</evidence>
<comment type="caution">
    <text evidence="2">The sequence shown here is derived from an EMBL/GenBank/DDBJ whole genome shotgun (WGS) entry which is preliminary data.</text>
</comment>
<feature type="compositionally biased region" description="Polar residues" evidence="1">
    <location>
        <begin position="194"/>
        <end position="219"/>
    </location>
</feature>
<organism evidence="2 3">
    <name type="scientific">Corchorus olitorius</name>
    <dbReference type="NCBI Taxonomy" id="93759"/>
    <lineage>
        <taxon>Eukaryota</taxon>
        <taxon>Viridiplantae</taxon>
        <taxon>Streptophyta</taxon>
        <taxon>Embryophyta</taxon>
        <taxon>Tracheophyta</taxon>
        <taxon>Spermatophyta</taxon>
        <taxon>Magnoliopsida</taxon>
        <taxon>eudicotyledons</taxon>
        <taxon>Gunneridae</taxon>
        <taxon>Pentapetalae</taxon>
        <taxon>rosids</taxon>
        <taxon>malvids</taxon>
        <taxon>Malvales</taxon>
        <taxon>Malvaceae</taxon>
        <taxon>Grewioideae</taxon>
        <taxon>Apeibeae</taxon>
        <taxon>Corchorus</taxon>
    </lineage>
</organism>
<feature type="region of interest" description="Disordered" evidence="1">
    <location>
        <begin position="146"/>
        <end position="175"/>
    </location>
</feature>
<sequence length="568" mass="62655">MRGKGMMRGLSQPSSSFRKKTLRSCSTKGKYEDVVFIDVDGDPCENVIIIDAPESDENDLQGSSGSKGGQSFPSPGVISIDDDETDDVDDPEICGKCGGDLESDASSSKNCAAPDFMPKPANLDDDDCQVIREKRPTFKLSKCKKTYSGKTSCGKRFGLSPESEDTSSESDCSDCELEGSFGKLREQWEKAFQKKNNARNGQSGLEDQTSASGSHSDTPPTVEEENRTEQCVETPESCGLSDSNTEKQNSSAFKTSADKHSGGSHVNHEMRSPFVASDEKINHENFSQSKCGPTVEAQYSHVQTDDMMKDPPPSVDGDQEFHCVPLNSDPYISDLHHGKTGSNGKEKLQSEEPSMPIPKSSEERQVEDHMTPSNIRVGTSFHKFAYDKAPLGNVPVVSNNSNFDRENVVSGSGDSSQYAETQIKQSCSKVRQSCTAPVTTSKEGDERDALHAQGFDATAPGEMEVIVDREKLKETDEYKRAAQEEEAARQQVLQLQAEEAQRLRKRRKAERGGLCPQEVHAAYKRALLRFHPDRASKTDIRQQVEAEEKFKLIARMKDKFKFLATPCH</sequence>
<dbReference type="OrthoDB" id="498970at2759"/>
<feature type="compositionally biased region" description="Acidic residues" evidence="1">
    <location>
        <begin position="162"/>
        <end position="175"/>
    </location>
</feature>
<feature type="compositionally biased region" description="Basic and acidic residues" evidence="1">
    <location>
        <begin position="256"/>
        <end position="270"/>
    </location>
</feature>
<dbReference type="PANTHER" id="PTHR36335:SF1">
    <property type="entry name" value="CHAPERONE DNAJ-DOMAIN SUPERFAMILY PROTEIN"/>
    <property type="match status" value="1"/>
</dbReference>
<dbReference type="EMBL" id="AWUE01019697">
    <property type="protein sequence ID" value="OMO72123.1"/>
    <property type="molecule type" value="Genomic_DNA"/>
</dbReference>
<dbReference type="InterPro" id="IPR001623">
    <property type="entry name" value="DnaJ_domain"/>
</dbReference>
<evidence type="ECO:0000313" key="3">
    <source>
        <dbReference type="Proteomes" id="UP000187203"/>
    </source>
</evidence>
<feature type="region of interest" description="Disordered" evidence="1">
    <location>
        <begin position="192"/>
        <end position="270"/>
    </location>
</feature>
<protein>
    <recommendedName>
        <fullName evidence="4">J domain-containing protein</fullName>
    </recommendedName>
</protein>
<feature type="region of interest" description="Disordered" evidence="1">
    <location>
        <begin position="305"/>
        <end position="375"/>
    </location>
</feature>
<dbReference type="CDD" id="cd06257">
    <property type="entry name" value="DnaJ"/>
    <property type="match status" value="1"/>
</dbReference>
<feature type="compositionally biased region" description="Polar residues" evidence="1">
    <location>
        <begin position="240"/>
        <end position="254"/>
    </location>
</feature>
<dbReference type="InterPro" id="IPR036869">
    <property type="entry name" value="J_dom_sf"/>
</dbReference>
<feature type="region of interest" description="Disordered" evidence="1">
    <location>
        <begin position="48"/>
        <end position="127"/>
    </location>
</feature>
<dbReference type="CDD" id="cd22249">
    <property type="entry name" value="UDM1_RNF168_RNF169-like"/>
    <property type="match status" value="1"/>
</dbReference>
<feature type="compositionally biased region" description="Acidic residues" evidence="1">
    <location>
        <begin position="80"/>
        <end position="92"/>
    </location>
</feature>
<name>A0A1R3HP76_9ROSI</name>
<feature type="compositionally biased region" description="Basic and acidic residues" evidence="1">
    <location>
        <begin position="360"/>
        <end position="370"/>
    </location>
</feature>
<keyword evidence="3" id="KW-1185">Reference proteome</keyword>
<evidence type="ECO:0000313" key="2">
    <source>
        <dbReference type="EMBL" id="OMO72123.1"/>
    </source>
</evidence>
<dbReference type="SUPFAM" id="SSF46565">
    <property type="entry name" value="Chaperone J-domain"/>
    <property type="match status" value="1"/>
</dbReference>
<dbReference type="STRING" id="93759.A0A1R3HP76"/>
<feature type="compositionally biased region" description="Low complexity" evidence="1">
    <location>
        <begin position="61"/>
        <end position="76"/>
    </location>
</feature>
<dbReference type="AlphaFoldDB" id="A0A1R3HP76"/>
<proteinExistence type="predicted"/>